<protein>
    <submittedName>
        <fullName evidence="2">Arabinose-binding domain of AraC transcription regulator, N-term</fullName>
    </submittedName>
</protein>
<dbReference type="AlphaFoldDB" id="A0A1H0DM70"/>
<dbReference type="STRING" id="198616.SAMN05216193_104346"/>
<dbReference type="OrthoDB" id="5850238at2"/>
<dbReference type="InterPro" id="IPR032687">
    <property type="entry name" value="AraC-type_N"/>
</dbReference>
<dbReference type="Pfam" id="PF12625">
    <property type="entry name" value="Arabinose_bd"/>
    <property type="match status" value="1"/>
</dbReference>
<name>A0A1H0DM70_9PSED</name>
<dbReference type="RefSeq" id="WP_084314433.1">
    <property type="nucleotide sequence ID" value="NZ_FNIJ01000004.1"/>
</dbReference>
<keyword evidence="3" id="KW-1185">Reference proteome</keyword>
<organism evidence="2 3">
    <name type="scientific">Pseudomonas jinjuensis</name>
    <dbReference type="NCBI Taxonomy" id="198616"/>
    <lineage>
        <taxon>Bacteria</taxon>
        <taxon>Pseudomonadati</taxon>
        <taxon>Pseudomonadota</taxon>
        <taxon>Gammaproteobacteria</taxon>
        <taxon>Pseudomonadales</taxon>
        <taxon>Pseudomonadaceae</taxon>
        <taxon>Pseudomonas</taxon>
    </lineage>
</organism>
<gene>
    <name evidence="2" type="ORF">SAMN05216193_104346</name>
</gene>
<accession>A0A1H0DM70</accession>
<evidence type="ECO:0000313" key="2">
    <source>
        <dbReference type="EMBL" id="SDN71159.1"/>
    </source>
</evidence>
<reference evidence="3" key="1">
    <citation type="submission" date="2016-10" db="EMBL/GenBank/DDBJ databases">
        <authorList>
            <person name="Varghese N."/>
            <person name="Submissions S."/>
        </authorList>
    </citation>
    <scope>NUCLEOTIDE SEQUENCE [LARGE SCALE GENOMIC DNA]</scope>
    <source>
        <strain evidence="3">JCM 21621</strain>
    </source>
</reference>
<sequence>MILTEKGSQPKALDQPLPMVEPDANQHAQCTHLGILVGRRPCLKDLGPVGQLMQCAATAEEALHDLVDLTDPRPLIDTAVMIGLQILGELIGPHWPPVRVQLAYHKPADTALYTRAFRCPVQFNASV</sequence>
<evidence type="ECO:0000259" key="1">
    <source>
        <dbReference type="Pfam" id="PF12625"/>
    </source>
</evidence>
<proteinExistence type="predicted"/>
<evidence type="ECO:0000313" key="3">
    <source>
        <dbReference type="Proteomes" id="UP000242957"/>
    </source>
</evidence>
<dbReference type="EMBL" id="FNIJ01000004">
    <property type="protein sequence ID" value="SDN71159.1"/>
    <property type="molecule type" value="Genomic_DNA"/>
</dbReference>
<dbReference type="Proteomes" id="UP000242957">
    <property type="component" value="Unassembled WGS sequence"/>
</dbReference>
<feature type="domain" description="HTH-type transcriptional regulator AraC-type N-terminal" evidence="1">
    <location>
        <begin position="74"/>
        <end position="126"/>
    </location>
</feature>